<keyword evidence="1" id="KW-0175">Coiled coil</keyword>
<keyword evidence="2" id="KW-0732">Signal</keyword>
<evidence type="ECO:0000256" key="1">
    <source>
        <dbReference type="SAM" id="Coils"/>
    </source>
</evidence>
<accession>A0A7M5XHQ1</accession>
<dbReference type="OrthoDB" id="6036572at2759"/>
<dbReference type="Proteomes" id="UP000594262">
    <property type="component" value="Unplaced"/>
</dbReference>
<organism evidence="3 4">
    <name type="scientific">Clytia hemisphaerica</name>
    <dbReference type="NCBI Taxonomy" id="252671"/>
    <lineage>
        <taxon>Eukaryota</taxon>
        <taxon>Metazoa</taxon>
        <taxon>Cnidaria</taxon>
        <taxon>Hydrozoa</taxon>
        <taxon>Hydroidolina</taxon>
        <taxon>Leptothecata</taxon>
        <taxon>Obeliida</taxon>
        <taxon>Clytiidae</taxon>
        <taxon>Clytia</taxon>
    </lineage>
</organism>
<evidence type="ECO:0000313" key="4">
    <source>
        <dbReference type="Proteomes" id="UP000594262"/>
    </source>
</evidence>
<feature type="signal peptide" evidence="2">
    <location>
        <begin position="1"/>
        <end position="20"/>
    </location>
</feature>
<protein>
    <submittedName>
        <fullName evidence="3">Uncharacterized protein</fullName>
    </submittedName>
</protein>
<feature type="chain" id="PRO_5029886280" evidence="2">
    <location>
        <begin position="21"/>
        <end position="1798"/>
    </location>
</feature>
<evidence type="ECO:0000313" key="3">
    <source>
        <dbReference type="EnsemblMetazoa" id="CLYHEMP023717.3"/>
    </source>
</evidence>
<name>A0A7M5XHQ1_9CNID</name>
<feature type="coiled-coil region" evidence="1">
    <location>
        <begin position="1249"/>
        <end position="1280"/>
    </location>
</feature>
<proteinExistence type="predicted"/>
<sequence length="1798" mass="202521">MEVNLKLLSFLALCIGLVSAIRFRPMRPGEPLEYFSMPNYIQNDTELLIKRDELRPFSMDSFTFGNFGNATRQSGFKEENSMKRSDWSKYQVDYVLSDLTGRTLGGFTNNMFTGDQFTLTSKIGVWSSINSTTMEFIMAMELKEMNSEVIFCSHLKMKSVKLEIQYKGKKKQGELFKSLQGELKSFKLDGSVQIKGVWRKFETTGDGEILDNGSIGFTITMNNNPVSFSDFGADFQIQLGEIAGQGDAIKAGAFGNYIITGTSTVKGYYNLDGDFQLVLSADMPAQSHNTVFKYAGTRAHFFVSFMTVNGKRSTAPKGANIFELPARKNVIEILNTLLTFRVGLGRLPMLRRIHNKPYCIIASKMEIKLMGPDLKDAISRCYPDLNVVDRAIPKGLHIPFTLKMKEALGEECGATAKEIAALPEEIVLNTKITMQGVNFEFHKDYDVPARAQIRCFGASELSAIPFDMFNVPGEKPIFQIQEFSYTPSYMDMEELVKGKPKAKPAAKEKPKAAKEKPKAARWNSLPKYDSSKHKMFLRITFVLTIPDKYSTIPHTSIGLGPIKFHIDQAPTGWKITGLTTIKIKAMKYNVNVAHALGTPGWKFILQIPKMFVKDFYNFVTGNGDADLDTGTALDSFGIQDLRFEYNINRVVSKDDKGEEIKDSKGKPKKKTDFGDVKLRGNPIIAGYSGATVEAMWWATGATNKKFKAEATYKSTGKKMTIVQPKIGNAWGIFFANINLDWIIEKVFKYKVSIPFFSNLKAFITKTNAAGMIDPASPQCIGRKRDAIPMKRENDDKVPLKDLCFTTPGLNAVGALVPDINAMLLWDLPKTVNEDRRCKNSAVCKFLVSKLHNVQNMQLQIFYNKANKYLVLTASITANIPLSKTDRFNIVLRKAVLRIAIRDFSIKILGTIIFEDRQKENGLSGAGSWELTGSIEFKLKSLMLAFTATGNIPRPGPAFQFRTIHLGGGYNMVTNLPAFELALQMWIGKELKSPSTSNLIKLTIAGGLNGKDFFFYGNINKLTIESACKAFREDCDKIPTKIRGYGLTKDSTVSLASEEKIIENTGIAIPKGFAIMGGVKIWDIEAWGKVLYGGGAFELSFDMKPVSWASGLIQLKRSNTNEKEGPKFQLRLGNAMKYANVHIEGYARVLAMEGEVKIFIEETKMHFKISGPLFLGLTADCEVEATYGSLQTLSFKLKAALRPSLFIKEASKYITAFVGRIGDAATSQLRLLRSGLAASRKKVSQARQKAGSWKKEIQDHIAKLEEQKNELDRQSEKAQHDKCYQDCPRYCIKRPGWGDDCESFWDYVYGCVEMKCEMTRSPVCLSKCLYSEYSSKISVFYEKKKLQVTQWISETGGLLLDMADGVLQIGETMIKMKEDVLKTAEDALGTVVKVAQKVASGKFLSVQLMEVKLSLSQQFDACGEYTFKGYLFSYKVDHTGNGCLTASFMQEVVFGAARSRPEIEDLEDAEKNVEKVKQDAETTKQAENDFNDRQKEATDSVEKEITDEFFAKQKRGHITMQELDSLIDRIPKDQIQINENNRKLYEPVEQVDLKERFGDIESNELSKWQKAPEDPYDMLQNVDVTPKKIQGASKRSLVFEEDLSPCGRVRKSITHYDEISKVLLTTSNSIIKHQNEVNERKRDDIEKLATLKNEIVNLDERFNTTQEDQDKAWFLYDQAANAFDSMAKKSDIILGFHKRNALPILRRQLNYVFEKETGHNLHHFFDVIHHHAIRGYKRSNIPGAFEEDGEQVLHRIKRGLQTIILNNDTELDKSHDDIIKLRDVIQNARQAAMVCQDKK</sequence>
<reference evidence="3" key="1">
    <citation type="submission" date="2021-01" db="UniProtKB">
        <authorList>
            <consortium name="EnsemblMetazoa"/>
        </authorList>
    </citation>
    <scope>IDENTIFICATION</scope>
</reference>
<dbReference type="EnsemblMetazoa" id="CLYHEMT023717.3">
    <property type="protein sequence ID" value="CLYHEMP023717.3"/>
    <property type="gene ID" value="CLYHEMG023717"/>
</dbReference>
<feature type="coiled-coil region" evidence="1">
    <location>
        <begin position="1633"/>
        <end position="1667"/>
    </location>
</feature>
<evidence type="ECO:0000256" key="2">
    <source>
        <dbReference type="SAM" id="SignalP"/>
    </source>
</evidence>
<keyword evidence="4" id="KW-1185">Reference proteome</keyword>